<dbReference type="InterPro" id="IPR001563">
    <property type="entry name" value="Peptidase_S10"/>
</dbReference>
<keyword evidence="3 6" id="KW-0645">Protease</keyword>
<evidence type="ECO:0000256" key="2">
    <source>
        <dbReference type="ARBA" id="ARBA00022645"/>
    </source>
</evidence>
<gene>
    <name evidence="7" type="ORF">FB45DRAFT_928123</name>
</gene>
<dbReference type="InterPro" id="IPR029058">
    <property type="entry name" value="AB_hydrolase_fold"/>
</dbReference>
<dbReference type="EC" id="3.4.16.-" evidence="6"/>
<evidence type="ECO:0000256" key="5">
    <source>
        <dbReference type="ARBA" id="ARBA00023180"/>
    </source>
</evidence>
<evidence type="ECO:0000256" key="1">
    <source>
        <dbReference type="ARBA" id="ARBA00009431"/>
    </source>
</evidence>
<dbReference type="Pfam" id="PF00450">
    <property type="entry name" value="Peptidase_S10"/>
    <property type="match status" value="2"/>
</dbReference>
<dbReference type="InterPro" id="IPR018202">
    <property type="entry name" value="Ser_caboxypep_ser_AS"/>
</dbReference>
<evidence type="ECO:0000313" key="7">
    <source>
        <dbReference type="EMBL" id="KAJ7621016.1"/>
    </source>
</evidence>
<dbReference type="GO" id="GO:0006508">
    <property type="term" value="P:proteolysis"/>
    <property type="evidence" value="ECO:0007669"/>
    <property type="project" value="UniProtKB-KW"/>
</dbReference>
<evidence type="ECO:0000256" key="3">
    <source>
        <dbReference type="ARBA" id="ARBA00022670"/>
    </source>
</evidence>
<keyword evidence="6" id="KW-0732">Signal</keyword>
<name>A0AAD7FIK8_9AGAR</name>
<evidence type="ECO:0000256" key="6">
    <source>
        <dbReference type="RuleBase" id="RU361156"/>
    </source>
</evidence>
<dbReference type="PANTHER" id="PTHR11802">
    <property type="entry name" value="SERINE PROTEASE FAMILY S10 SERINE CARBOXYPEPTIDASE"/>
    <property type="match status" value="1"/>
</dbReference>
<dbReference type="Proteomes" id="UP001221142">
    <property type="component" value="Unassembled WGS sequence"/>
</dbReference>
<comment type="caution">
    <text evidence="7">The sequence shown here is derived from an EMBL/GenBank/DDBJ whole genome shotgun (WGS) entry which is preliminary data.</text>
</comment>
<comment type="similarity">
    <text evidence="1 6">Belongs to the peptidase S10 family.</text>
</comment>
<dbReference type="EMBL" id="JARKIF010000016">
    <property type="protein sequence ID" value="KAJ7621016.1"/>
    <property type="molecule type" value="Genomic_DNA"/>
</dbReference>
<sequence>MLMLSHALLLTSLLALRCSAQPSSFPHAYPGMPTTPFGPDWQNYFQVTSSLPNVTDGLTRSFAGNVGVNRAGHPNATLFFWAFEKSNGSLTGSATTDPWIIWLNGGPGSSSLAGLMLENGPIHVTGTFDIVLNNYSYSQLADTFWIDQPVGTGYSTTDSTGYVPNEDQMGEDFIGFLSNIVKIFPSLATRPLYLLGESYAGTYIPYITKTIFATPNPPVALKKIAVGDGTLGAFPVFEELPTLTTIETYPQIINYDPEVYEYFKTQHHLCGYDLNLTYPQNGHFPTLLDPFKESQTQLLLATPSRPMRKSAVDALRSSSLPLDRRELVEREERRQVWKRNIAGRANGTLDPWYGCFLFEEMWDYATNFTFPWSNGEVDVYSIPDALNPEVPQDPSVFLNDARTRAAIHAPTSKNWVESIPYPFGAINQSTNAWGDPSPEPMTFLSDLATNASAKGVGIMFYSGNDDSLVAHRGTEAVIQNMTFGGVQGFTRKPSTPFSDALGNMAGIIHQERNLTYALFLNAGHLVPQSVPAAAFAFVRDFVLGSNTTGLFNGSRRGRSRSRGRCRTGQCGHILWRRERGEDDCVDGLAECDCGVVERVYRPGHLDCVCGKSRR</sequence>
<dbReference type="PRINTS" id="PR00724">
    <property type="entry name" value="CRBOXYPTASEC"/>
</dbReference>
<protein>
    <recommendedName>
        <fullName evidence="6">Carboxypeptidase</fullName>
        <ecNumber evidence="6">3.4.16.-</ecNumber>
    </recommendedName>
</protein>
<dbReference type="Gene3D" id="3.40.50.1820">
    <property type="entry name" value="alpha/beta hydrolase"/>
    <property type="match status" value="1"/>
</dbReference>
<keyword evidence="2 6" id="KW-0121">Carboxypeptidase</keyword>
<accession>A0AAD7FIK8</accession>
<feature type="chain" id="PRO_5041769146" description="Carboxypeptidase" evidence="6">
    <location>
        <begin position="21"/>
        <end position="614"/>
    </location>
</feature>
<dbReference type="GO" id="GO:0004185">
    <property type="term" value="F:serine-type carboxypeptidase activity"/>
    <property type="evidence" value="ECO:0007669"/>
    <property type="project" value="UniProtKB-UniRule"/>
</dbReference>
<evidence type="ECO:0000256" key="4">
    <source>
        <dbReference type="ARBA" id="ARBA00022801"/>
    </source>
</evidence>
<dbReference type="PANTHER" id="PTHR11802:SF479">
    <property type="entry name" value="CARBOXYPEPTIDASE"/>
    <property type="match status" value="1"/>
</dbReference>
<proteinExistence type="inferred from homology"/>
<evidence type="ECO:0000313" key="8">
    <source>
        <dbReference type="Proteomes" id="UP001221142"/>
    </source>
</evidence>
<dbReference type="AlphaFoldDB" id="A0AAD7FIK8"/>
<reference evidence="7" key="1">
    <citation type="submission" date="2023-03" db="EMBL/GenBank/DDBJ databases">
        <title>Massive genome expansion in bonnet fungi (Mycena s.s.) driven by repeated elements and novel gene families across ecological guilds.</title>
        <authorList>
            <consortium name="Lawrence Berkeley National Laboratory"/>
            <person name="Harder C.B."/>
            <person name="Miyauchi S."/>
            <person name="Viragh M."/>
            <person name="Kuo A."/>
            <person name="Thoen E."/>
            <person name="Andreopoulos B."/>
            <person name="Lu D."/>
            <person name="Skrede I."/>
            <person name="Drula E."/>
            <person name="Henrissat B."/>
            <person name="Morin E."/>
            <person name="Kohler A."/>
            <person name="Barry K."/>
            <person name="LaButti K."/>
            <person name="Morin E."/>
            <person name="Salamov A."/>
            <person name="Lipzen A."/>
            <person name="Mereny Z."/>
            <person name="Hegedus B."/>
            <person name="Baldrian P."/>
            <person name="Stursova M."/>
            <person name="Weitz H."/>
            <person name="Taylor A."/>
            <person name="Grigoriev I.V."/>
            <person name="Nagy L.G."/>
            <person name="Martin F."/>
            <person name="Kauserud H."/>
        </authorList>
    </citation>
    <scope>NUCLEOTIDE SEQUENCE</scope>
    <source>
        <strain evidence="7">9284</strain>
    </source>
</reference>
<dbReference type="PROSITE" id="PS00131">
    <property type="entry name" value="CARBOXYPEPT_SER_SER"/>
    <property type="match status" value="1"/>
</dbReference>
<keyword evidence="4 6" id="KW-0378">Hydrolase</keyword>
<dbReference type="SUPFAM" id="SSF53474">
    <property type="entry name" value="alpha/beta-Hydrolases"/>
    <property type="match status" value="1"/>
</dbReference>
<organism evidence="7 8">
    <name type="scientific">Roridomyces roridus</name>
    <dbReference type="NCBI Taxonomy" id="1738132"/>
    <lineage>
        <taxon>Eukaryota</taxon>
        <taxon>Fungi</taxon>
        <taxon>Dikarya</taxon>
        <taxon>Basidiomycota</taxon>
        <taxon>Agaricomycotina</taxon>
        <taxon>Agaricomycetes</taxon>
        <taxon>Agaricomycetidae</taxon>
        <taxon>Agaricales</taxon>
        <taxon>Marasmiineae</taxon>
        <taxon>Mycenaceae</taxon>
        <taxon>Roridomyces</taxon>
    </lineage>
</organism>
<keyword evidence="5" id="KW-0325">Glycoprotein</keyword>
<keyword evidence="8" id="KW-1185">Reference proteome</keyword>
<feature type="signal peptide" evidence="6">
    <location>
        <begin position="1"/>
        <end position="20"/>
    </location>
</feature>